<sequence>MKAQKYCFYLLSLLILPIYAASRGGKHGGLDAADDWQPITNINDESNPNYFLLAADEEVAVLHWS</sequence>
<dbReference type="EMBL" id="PKMF04000375">
    <property type="protein sequence ID" value="KAK7835170.1"/>
    <property type="molecule type" value="Genomic_DNA"/>
</dbReference>
<comment type="caution">
    <text evidence="2">The sequence shown here is derived from an EMBL/GenBank/DDBJ whole genome shotgun (WGS) entry which is preliminary data.</text>
</comment>
<reference evidence="2 3" key="1">
    <citation type="journal article" date="2018" name="Sci. Data">
        <title>The draft genome sequence of cork oak.</title>
        <authorList>
            <person name="Ramos A.M."/>
            <person name="Usie A."/>
            <person name="Barbosa P."/>
            <person name="Barros P.M."/>
            <person name="Capote T."/>
            <person name="Chaves I."/>
            <person name="Simoes F."/>
            <person name="Abreu I."/>
            <person name="Carrasquinho I."/>
            <person name="Faro C."/>
            <person name="Guimaraes J.B."/>
            <person name="Mendonca D."/>
            <person name="Nobrega F."/>
            <person name="Rodrigues L."/>
            <person name="Saibo N.J.M."/>
            <person name="Varela M.C."/>
            <person name="Egas C."/>
            <person name="Matos J."/>
            <person name="Miguel C.M."/>
            <person name="Oliveira M.M."/>
            <person name="Ricardo C.P."/>
            <person name="Goncalves S."/>
        </authorList>
    </citation>
    <scope>NUCLEOTIDE SEQUENCE [LARGE SCALE GENOMIC DNA]</scope>
    <source>
        <strain evidence="3">cv. HL8</strain>
    </source>
</reference>
<name>A0AAW0K8W0_QUESU</name>
<evidence type="ECO:0000313" key="2">
    <source>
        <dbReference type="EMBL" id="KAK7835170.1"/>
    </source>
</evidence>
<protein>
    <submittedName>
        <fullName evidence="2">Uncharacterized protein</fullName>
    </submittedName>
</protein>
<keyword evidence="1" id="KW-0732">Signal</keyword>
<feature type="chain" id="PRO_5043799478" evidence="1">
    <location>
        <begin position="23"/>
        <end position="65"/>
    </location>
</feature>
<gene>
    <name evidence="2" type="ORF">CFP56_023766</name>
</gene>
<evidence type="ECO:0000256" key="1">
    <source>
        <dbReference type="SAM" id="SignalP"/>
    </source>
</evidence>
<proteinExistence type="predicted"/>
<accession>A0AAW0K8W0</accession>
<dbReference type="AlphaFoldDB" id="A0AAW0K8W0"/>
<dbReference type="Proteomes" id="UP000237347">
    <property type="component" value="Unassembled WGS sequence"/>
</dbReference>
<organism evidence="2 3">
    <name type="scientific">Quercus suber</name>
    <name type="common">Cork oak</name>
    <dbReference type="NCBI Taxonomy" id="58331"/>
    <lineage>
        <taxon>Eukaryota</taxon>
        <taxon>Viridiplantae</taxon>
        <taxon>Streptophyta</taxon>
        <taxon>Embryophyta</taxon>
        <taxon>Tracheophyta</taxon>
        <taxon>Spermatophyta</taxon>
        <taxon>Magnoliopsida</taxon>
        <taxon>eudicotyledons</taxon>
        <taxon>Gunneridae</taxon>
        <taxon>Pentapetalae</taxon>
        <taxon>rosids</taxon>
        <taxon>fabids</taxon>
        <taxon>Fagales</taxon>
        <taxon>Fagaceae</taxon>
        <taxon>Quercus</taxon>
    </lineage>
</organism>
<feature type="signal peptide" evidence="1">
    <location>
        <begin position="1"/>
        <end position="22"/>
    </location>
</feature>
<evidence type="ECO:0000313" key="3">
    <source>
        <dbReference type="Proteomes" id="UP000237347"/>
    </source>
</evidence>
<keyword evidence="3" id="KW-1185">Reference proteome</keyword>